<name>A0A0D2MHA7_9CHLO</name>
<dbReference type="EMBL" id="KK101661">
    <property type="protein sequence ID" value="KIZ00067.1"/>
    <property type="molecule type" value="Genomic_DNA"/>
</dbReference>
<dbReference type="KEGG" id="mng:MNEG_7895"/>
<feature type="transmembrane region" description="Helical" evidence="1">
    <location>
        <begin position="101"/>
        <end position="120"/>
    </location>
</feature>
<sequence>MIAYKNRFSCPAASGRRAGAHWLAIAVVLTTDMLGVGTLGLPADFARLGWLPALLTMALFIGGGVYSGSIYQRLALRVPDAVVFDQIGSAAMGNLGRGLMLYGYEVSGLVAHALVVILILPLAQMHHLEDVAIVGIFGTLAMLVAIAVVVGKLLATYLAAGGAPPAPTELVAGGSFYVAMVGVVDIAFSFGGQIK</sequence>
<feature type="transmembrane region" description="Helical" evidence="1">
    <location>
        <begin position="20"/>
        <end position="41"/>
    </location>
</feature>
<keyword evidence="1" id="KW-0812">Transmembrane</keyword>
<dbReference type="GeneID" id="25740771"/>
<feature type="transmembrane region" description="Helical" evidence="1">
    <location>
        <begin position="170"/>
        <end position="190"/>
    </location>
</feature>
<feature type="transmembrane region" description="Helical" evidence="1">
    <location>
        <begin position="132"/>
        <end position="158"/>
    </location>
</feature>
<feature type="transmembrane region" description="Helical" evidence="1">
    <location>
        <begin position="48"/>
        <end position="66"/>
    </location>
</feature>
<proteinExistence type="predicted"/>
<evidence type="ECO:0008006" key="4">
    <source>
        <dbReference type="Google" id="ProtNLM"/>
    </source>
</evidence>
<evidence type="ECO:0000313" key="3">
    <source>
        <dbReference type="Proteomes" id="UP000054498"/>
    </source>
</evidence>
<protein>
    <recommendedName>
        <fullName evidence="4">Amino acid transporter transmembrane domain-containing protein</fullName>
    </recommendedName>
</protein>
<dbReference type="Proteomes" id="UP000054498">
    <property type="component" value="Unassembled WGS sequence"/>
</dbReference>
<evidence type="ECO:0000256" key="1">
    <source>
        <dbReference type="SAM" id="Phobius"/>
    </source>
</evidence>
<dbReference type="RefSeq" id="XP_013899086.1">
    <property type="nucleotide sequence ID" value="XM_014043632.1"/>
</dbReference>
<keyword evidence="1" id="KW-0472">Membrane</keyword>
<gene>
    <name evidence="2" type="ORF">MNEG_7895</name>
</gene>
<accession>A0A0D2MHA7</accession>
<keyword evidence="3" id="KW-1185">Reference proteome</keyword>
<organism evidence="2 3">
    <name type="scientific">Monoraphidium neglectum</name>
    <dbReference type="NCBI Taxonomy" id="145388"/>
    <lineage>
        <taxon>Eukaryota</taxon>
        <taxon>Viridiplantae</taxon>
        <taxon>Chlorophyta</taxon>
        <taxon>core chlorophytes</taxon>
        <taxon>Chlorophyceae</taxon>
        <taxon>CS clade</taxon>
        <taxon>Sphaeropleales</taxon>
        <taxon>Selenastraceae</taxon>
        <taxon>Monoraphidium</taxon>
    </lineage>
</organism>
<dbReference type="AlphaFoldDB" id="A0A0D2MHA7"/>
<dbReference type="OrthoDB" id="40134at2759"/>
<keyword evidence="1" id="KW-1133">Transmembrane helix</keyword>
<reference evidence="2 3" key="1">
    <citation type="journal article" date="2013" name="BMC Genomics">
        <title>Reconstruction of the lipid metabolism for the microalga Monoraphidium neglectum from its genome sequence reveals characteristics suitable for biofuel production.</title>
        <authorList>
            <person name="Bogen C."/>
            <person name="Al-Dilaimi A."/>
            <person name="Albersmeier A."/>
            <person name="Wichmann J."/>
            <person name="Grundmann M."/>
            <person name="Rupp O."/>
            <person name="Lauersen K.J."/>
            <person name="Blifernez-Klassen O."/>
            <person name="Kalinowski J."/>
            <person name="Goesmann A."/>
            <person name="Mussgnug J.H."/>
            <person name="Kruse O."/>
        </authorList>
    </citation>
    <scope>NUCLEOTIDE SEQUENCE [LARGE SCALE GENOMIC DNA]</scope>
    <source>
        <strain evidence="2 3">SAG 48.87</strain>
    </source>
</reference>
<evidence type="ECO:0000313" key="2">
    <source>
        <dbReference type="EMBL" id="KIZ00067.1"/>
    </source>
</evidence>